<dbReference type="Pfam" id="PF03992">
    <property type="entry name" value="ABM"/>
    <property type="match status" value="1"/>
</dbReference>
<keyword evidence="2" id="KW-0503">Monooxygenase</keyword>
<protein>
    <submittedName>
        <fullName evidence="2">Heme-degrading monooxygenase HmoA</fullName>
    </submittedName>
</protein>
<dbReference type="Proteomes" id="UP000521227">
    <property type="component" value="Unassembled WGS sequence"/>
</dbReference>
<evidence type="ECO:0000259" key="1">
    <source>
        <dbReference type="Pfam" id="PF03992"/>
    </source>
</evidence>
<sequence>MIVTVFRTRLAPDILDEYGPKANEMSELVQSIPGHISHKGFVAEDGERVTIVEFESEKALHEWKVHAGHVEAKKLGFAKFYSSFKYQICNVTHTRSWERKAGKS</sequence>
<accession>A0A840N534</accession>
<reference evidence="2 3" key="1">
    <citation type="submission" date="2020-08" db="EMBL/GenBank/DDBJ databases">
        <title>Genomic Encyclopedia of Type Strains, Phase IV (KMG-IV): sequencing the most valuable type-strain genomes for metagenomic binning, comparative biology and taxonomic classification.</title>
        <authorList>
            <person name="Goeker M."/>
        </authorList>
    </citation>
    <scope>NUCLEOTIDE SEQUENCE [LARGE SCALE GENOMIC DNA]</scope>
    <source>
        <strain evidence="2 3">DSM 17498</strain>
    </source>
</reference>
<feature type="domain" description="ABM" evidence="1">
    <location>
        <begin position="1"/>
        <end position="73"/>
    </location>
</feature>
<proteinExistence type="predicted"/>
<evidence type="ECO:0000313" key="3">
    <source>
        <dbReference type="Proteomes" id="UP000521227"/>
    </source>
</evidence>
<comment type="caution">
    <text evidence="2">The sequence shown here is derived from an EMBL/GenBank/DDBJ whole genome shotgun (WGS) entry which is preliminary data.</text>
</comment>
<dbReference type="GO" id="GO:0004497">
    <property type="term" value="F:monooxygenase activity"/>
    <property type="evidence" value="ECO:0007669"/>
    <property type="project" value="UniProtKB-KW"/>
</dbReference>
<dbReference type="SUPFAM" id="SSF54909">
    <property type="entry name" value="Dimeric alpha+beta barrel"/>
    <property type="match status" value="1"/>
</dbReference>
<dbReference type="InterPro" id="IPR011008">
    <property type="entry name" value="Dimeric_a/b-barrel"/>
</dbReference>
<dbReference type="EMBL" id="JACHIJ010000011">
    <property type="protein sequence ID" value="MBB5055163.1"/>
    <property type="molecule type" value="Genomic_DNA"/>
</dbReference>
<dbReference type="InterPro" id="IPR052936">
    <property type="entry name" value="Jasmonate_Hydroxylase-like"/>
</dbReference>
<keyword evidence="2" id="KW-0560">Oxidoreductase</keyword>
<organism evidence="2 3">
    <name type="scientific">Afipia massiliensis</name>
    <dbReference type="NCBI Taxonomy" id="211460"/>
    <lineage>
        <taxon>Bacteria</taxon>
        <taxon>Pseudomonadati</taxon>
        <taxon>Pseudomonadota</taxon>
        <taxon>Alphaproteobacteria</taxon>
        <taxon>Hyphomicrobiales</taxon>
        <taxon>Nitrobacteraceae</taxon>
        <taxon>Afipia</taxon>
    </lineage>
</organism>
<evidence type="ECO:0000313" key="2">
    <source>
        <dbReference type="EMBL" id="MBB5055163.1"/>
    </source>
</evidence>
<dbReference type="PANTHER" id="PTHR37811:SF2">
    <property type="entry name" value="ABM DOMAIN-CONTAINING PROTEIN"/>
    <property type="match status" value="1"/>
</dbReference>
<dbReference type="InterPro" id="IPR007138">
    <property type="entry name" value="ABM_dom"/>
</dbReference>
<name>A0A840N534_9BRAD</name>
<dbReference type="PANTHER" id="PTHR37811">
    <property type="entry name" value="BLL5343 PROTEIN"/>
    <property type="match status" value="1"/>
</dbReference>
<dbReference type="AlphaFoldDB" id="A0A840N534"/>
<dbReference type="Gene3D" id="3.30.70.100">
    <property type="match status" value="1"/>
</dbReference>
<gene>
    <name evidence="2" type="ORF">HNQ36_005174</name>
</gene>
<dbReference type="RefSeq" id="WP_184090505.1">
    <property type="nucleotide sequence ID" value="NZ_JACHIJ010000011.1"/>
</dbReference>